<accession>A0A934R285</accession>
<organism evidence="2 3">
    <name type="scientific">Luteolibacter yonseiensis</name>
    <dbReference type="NCBI Taxonomy" id="1144680"/>
    <lineage>
        <taxon>Bacteria</taxon>
        <taxon>Pseudomonadati</taxon>
        <taxon>Verrucomicrobiota</taxon>
        <taxon>Verrucomicrobiia</taxon>
        <taxon>Verrucomicrobiales</taxon>
        <taxon>Verrucomicrobiaceae</taxon>
        <taxon>Luteolibacter</taxon>
    </lineage>
</organism>
<evidence type="ECO:0000256" key="1">
    <source>
        <dbReference type="SAM" id="MobiDB-lite"/>
    </source>
</evidence>
<keyword evidence="3" id="KW-1185">Reference proteome</keyword>
<protein>
    <recommendedName>
        <fullName evidence="4">Lipoprotein</fullName>
    </recommendedName>
</protein>
<feature type="region of interest" description="Disordered" evidence="1">
    <location>
        <begin position="151"/>
        <end position="179"/>
    </location>
</feature>
<evidence type="ECO:0000313" key="3">
    <source>
        <dbReference type="Proteomes" id="UP000600139"/>
    </source>
</evidence>
<name>A0A934R285_9BACT</name>
<dbReference type="EMBL" id="JAENIK010000011">
    <property type="protein sequence ID" value="MBK1817053.1"/>
    <property type="molecule type" value="Genomic_DNA"/>
</dbReference>
<evidence type="ECO:0000313" key="2">
    <source>
        <dbReference type="EMBL" id="MBK1817053.1"/>
    </source>
</evidence>
<gene>
    <name evidence="2" type="ORF">JIN84_15620</name>
</gene>
<feature type="compositionally biased region" description="Polar residues" evidence="1">
    <location>
        <begin position="151"/>
        <end position="170"/>
    </location>
</feature>
<dbReference type="Proteomes" id="UP000600139">
    <property type="component" value="Unassembled WGS sequence"/>
</dbReference>
<dbReference type="RefSeq" id="WP_200351974.1">
    <property type="nucleotide sequence ID" value="NZ_BAABHZ010000006.1"/>
</dbReference>
<reference evidence="2" key="1">
    <citation type="submission" date="2021-01" db="EMBL/GenBank/DDBJ databases">
        <title>Modified the classification status of verrucomicrobia.</title>
        <authorList>
            <person name="Feng X."/>
        </authorList>
    </citation>
    <scope>NUCLEOTIDE SEQUENCE</scope>
    <source>
        <strain evidence="2">JCM 18052</strain>
    </source>
</reference>
<comment type="caution">
    <text evidence="2">The sequence shown here is derived from an EMBL/GenBank/DDBJ whole genome shotgun (WGS) entry which is preliminary data.</text>
</comment>
<proteinExistence type="predicted"/>
<sequence length="179" mass="20228">MKLLFPILLLLGGCASPVARNSGSNTDARHPFFSDRNEHKIGDFVLALDYRETASNRLQHAGAIIEKGYPKPALAQEKYLVMPEEALNPTTHYLLLDQRHILIYCEYFELDNGYPAKLEILRRTGDTDWTDISDQTLPQWTRTPKSVSFSADRSRLTVTGPSGESQTFSWKSGKLEPQD</sequence>
<evidence type="ECO:0008006" key="4">
    <source>
        <dbReference type="Google" id="ProtNLM"/>
    </source>
</evidence>
<dbReference type="AlphaFoldDB" id="A0A934R285"/>